<feature type="compositionally biased region" description="Basic and acidic residues" evidence="12">
    <location>
        <begin position="832"/>
        <end position="841"/>
    </location>
</feature>
<dbReference type="AlphaFoldDB" id="A0A0R3U5Y8"/>
<dbReference type="InterPro" id="IPR000504">
    <property type="entry name" value="RRM_dom"/>
</dbReference>
<dbReference type="InterPro" id="IPR002343">
    <property type="entry name" value="Hud_Sxl_RNA"/>
</dbReference>
<dbReference type="GO" id="GO:0009097">
    <property type="term" value="P:isoleucine biosynthetic process"/>
    <property type="evidence" value="ECO:0007669"/>
    <property type="project" value="TreeGrafter"/>
</dbReference>
<feature type="domain" description="RRM" evidence="13">
    <location>
        <begin position="67"/>
        <end position="145"/>
    </location>
</feature>
<comment type="similarity">
    <text evidence="2">Belongs to the serine/threonine dehydratase family.</text>
</comment>
<evidence type="ECO:0000313" key="16">
    <source>
        <dbReference type="WBParaSite" id="MCU_007869-RB"/>
    </source>
</evidence>
<dbReference type="CDD" id="cd12375">
    <property type="entry name" value="RRM1_Hu_like"/>
    <property type="match status" value="1"/>
</dbReference>
<dbReference type="InterPro" id="IPR001926">
    <property type="entry name" value="TrpB-like_PALP"/>
</dbReference>
<dbReference type="PANTHER" id="PTHR48078">
    <property type="entry name" value="THREONINE DEHYDRATASE, MITOCHONDRIAL-RELATED"/>
    <property type="match status" value="1"/>
</dbReference>
<evidence type="ECO:0000256" key="2">
    <source>
        <dbReference type="ARBA" id="ARBA00010869"/>
    </source>
</evidence>
<feature type="region of interest" description="Disordered" evidence="12">
    <location>
        <begin position="805"/>
        <end position="848"/>
    </location>
</feature>
<keyword evidence="5 11" id="KW-0694">RNA-binding</keyword>
<dbReference type="InterPro" id="IPR036052">
    <property type="entry name" value="TrpB-like_PALP_sf"/>
</dbReference>
<dbReference type="PANTHER" id="PTHR48078:SF2">
    <property type="entry name" value="CATABOLIC L-SERINE_THREONINE DEHYDRATASE"/>
    <property type="match status" value="1"/>
</dbReference>
<dbReference type="EC" id="4.3.1.17" evidence="3"/>
<comment type="catalytic activity">
    <reaction evidence="10">
        <text>L-serine = pyruvate + NH4(+)</text>
        <dbReference type="Rhea" id="RHEA:19169"/>
        <dbReference type="ChEBI" id="CHEBI:15361"/>
        <dbReference type="ChEBI" id="CHEBI:28938"/>
        <dbReference type="ChEBI" id="CHEBI:33384"/>
        <dbReference type="EC" id="4.3.1.17"/>
    </reaction>
</comment>
<reference evidence="14 15" key="1">
    <citation type="submission" date="2018-10" db="EMBL/GenBank/DDBJ databases">
        <authorList>
            <consortium name="Pathogen Informatics"/>
        </authorList>
    </citation>
    <scope>NUCLEOTIDE SEQUENCE [LARGE SCALE GENOMIC DNA]</scope>
</reference>
<dbReference type="OrthoDB" id="7773036at2759"/>
<organism evidence="14 15">
    <name type="scientific">Mesocestoides corti</name>
    <name type="common">Flatworm</name>
    <dbReference type="NCBI Taxonomy" id="53468"/>
    <lineage>
        <taxon>Eukaryota</taxon>
        <taxon>Metazoa</taxon>
        <taxon>Spiralia</taxon>
        <taxon>Lophotrochozoa</taxon>
        <taxon>Platyhelminthes</taxon>
        <taxon>Cestoda</taxon>
        <taxon>Eucestoda</taxon>
        <taxon>Cyclophyllidea</taxon>
        <taxon>Mesocestoididae</taxon>
        <taxon>Mesocestoides</taxon>
    </lineage>
</organism>
<keyword evidence="4" id="KW-0677">Repeat</keyword>
<evidence type="ECO:0000256" key="5">
    <source>
        <dbReference type="ARBA" id="ARBA00022884"/>
    </source>
</evidence>
<feature type="compositionally biased region" description="Low complexity" evidence="12">
    <location>
        <begin position="815"/>
        <end position="827"/>
    </location>
</feature>
<evidence type="ECO:0000256" key="8">
    <source>
        <dbReference type="ARBA" id="ARBA00041766"/>
    </source>
</evidence>
<evidence type="ECO:0000256" key="3">
    <source>
        <dbReference type="ARBA" id="ARBA00012093"/>
    </source>
</evidence>
<dbReference type="SUPFAM" id="SSF54928">
    <property type="entry name" value="RNA-binding domain, RBD"/>
    <property type="match status" value="1"/>
</dbReference>
<dbReference type="GO" id="GO:0006565">
    <property type="term" value="P:L-serine catabolic process"/>
    <property type="evidence" value="ECO:0007669"/>
    <property type="project" value="TreeGrafter"/>
</dbReference>
<dbReference type="GO" id="GO:0006567">
    <property type="term" value="P:L-threonine catabolic process"/>
    <property type="evidence" value="ECO:0007669"/>
    <property type="project" value="TreeGrafter"/>
</dbReference>
<reference evidence="16" key="2">
    <citation type="submission" date="2019-11" db="UniProtKB">
        <authorList>
            <consortium name="WormBaseParasite"/>
        </authorList>
    </citation>
    <scope>IDENTIFICATION</scope>
</reference>
<evidence type="ECO:0000256" key="6">
    <source>
        <dbReference type="ARBA" id="ARBA00022898"/>
    </source>
</evidence>
<evidence type="ECO:0000256" key="7">
    <source>
        <dbReference type="ARBA" id="ARBA00023239"/>
    </source>
</evidence>
<evidence type="ECO:0000256" key="12">
    <source>
        <dbReference type="SAM" id="MobiDB-lite"/>
    </source>
</evidence>
<dbReference type="GO" id="GO:0004794">
    <property type="term" value="F:threonine deaminase activity"/>
    <property type="evidence" value="ECO:0007669"/>
    <property type="project" value="TreeGrafter"/>
</dbReference>
<dbReference type="STRING" id="53468.A0A0R3U5Y8"/>
<dbReference type="Pfam" id="PF00291">
    <property type="entry name" value="PALP"/>
    <property type="match status" value="1"/>
</dbReference>
<dbReference type="InterPro" id="IPR012677">
    <property type="entry name" value="Nucleotide-bd_a/b_plait_sf"/>
</dbReference>
<evidence type="ECO:0000256" key="11">
    <source>
        <dbReference type="PROSITE-ProRule" id="PRU00176"/>
    </source>
</evidence>
<dbReference type="Proteomes" id="UP000267029">
    <property type="component" value="Unassembled WGS sequence"/>
</dbReference>
<dbReference type="WBParaSite" id="MCU_007869-RB">
    <property type="protein sequence ID" value="MCU_007869-RB"/>
    <property type="gene ID" value="MCU_007869"/>
</dbReference>
<comment type="cofactor">
    <cofactor evidence="1">
        <name>pyridoxal 5'-phosphate</name>
        <dbReference type="ChEBI" id="CHEBI:597326"/>
    </cofactor>
</comment>
<keyword evidence="7" id="KW-0456">Lyase</keyword>
<dbReference type="SUPFAM" id="SSF53686">
    <property type="entry name" value="Tryptophan synthase beta subunit-like PLP-dependent enzymes"/>
    <property type="match status" value="1"/>
</dbReference>
<evidence type="ECO:0000313" key="14">
    <source>
        <dbReference type="EMBL" id="VDD76155.1"/>
    </source>
</evidence>
<dbReference type="CDD" id="cd00590">
    <property type="entry name" value="RRM_SF"/>
    <property type="match status" value="1"/>
</dbReference>
<protein>
    <recommendedName>
        <fullName evidence="3">L-serine ammonia-lyase</fullName>
        <ecNumber evidence="3">4.3.1.17</ecNumber>
    </recommendedName>
    <alternativeName>
        <fullName evidence="8">L-serine deaminase</fullName>
    </alternativeName>
    <alternativeName>
        <fullName evidence="9">L-threonine dehydratase</fullName>
    </alternativeName>
</protein>
<keyword evidence="15" id="KW-1185">Reference proteome</keyword>
<dbReference type="GO" id="GO:0003941">
    <property type="term" value="F:L-serine ammonia-lyase activity"/>
    <property type="evidence" value="ECO:0007669"/>
    <property type="project" value="UniProtKB-EC"/>
</dbReference>
<sequence>MLPGSLPSTQLSGLFASQTESQSAFASSDSTGHANQEINHVFKSLCLPTNWLNQPTVVNSPEDRSRTNLIINYLPQSYDQSDLQRLFERLGPIRQCKLIRDKNTGASLCYGFVDYICSQHAALAIQTYHGYETEGKRLRVAYASSGGRRFLPGQRTPVDLSGLPSDVSDNIIGWELIVSCLPPDIAESEIMRLFSHFGSILSVRFISQSEFQKSAQPSGSALSDISCNVQDAIFSSRAQTKGTTVSILFEDRLSCESAVSRLHGLQLPDSTGPLTLRILGPVSRETCAMFLLNSRQNSEVGGLSSVSRSVSSLQNALPEKISSLGLNVGSQKMQPLRILESGETNENMPLVSSNSLLQPRPIIRTKAIGFPNLNDSVDYTDIFDAPTASGPTRGTFDRFTQQENFFDKPSVTIGNKTDNPCWPASAISLPDTFRSLRQPEPSSLRKVAINTPLIASPQMSYALVQSGGRGVVELKLENLQPTGSVVLRGMELVCRKLAAHGVQHIVCPSTANAGVAAAFAAQSYNMACTVVTTDTKDNNIKKRLTIEAPLAKLVFSGLSFAEAAHRAEQMVSDANQHFHQINNTVESPVRLIHPYDTPEIACGYESIVEEFQTQPDVIILPVGCGSLLSGVIQGLWNRGWSGTHLITVESVGADCLARSVAAGHPVVIPKCTSVVSNLPLPSLSSRVWSLIQCYAVTPLTCTDEEALQATRRFLDDHGFLVEPACGVALSAVYSGAVARLQQEGVIPRPATICIIVTGGRNISLQALNELEKVVCVNSASNTTRLSAYGPRPPHHMFVPDSLLADLEQEDTAEMPTSSPESGASPSSNLDVVRADNADTRSSDSSMRG</sequence>
<dbReference type="GO" id="GO:0009967">
    <property type="term" value="P:positive regulation of signal transduction"/>
    <property type="evidence" value="ECO:0007669"/>
    <property type="project" value="UniProtKB-ARBA"/>
</dbReference>
<dbReference type="GO" id="GO:0005737">
    <property type="term" value="C:cytoplasm"/>
    <property type="evidence" value="ECO:0007669"/>
    <property type="project" value="UniProtKB-ARBA"/>
</dbReference>
<evidence type="ECO:0000259" key="13">
    <source>
        <dbReference type="PROSITE" id="PS50102"/>
    </source>
</evidence>
<evidence type="ECO:0000256" key="10">
    <source>
        <dbReference type="ARBA" id="ARBA00049406"/>
    </source>
</evidence>
<dbReference type="InterPro" id="IPR050147">
    <property type="entry name" value="Ser/Thr_Dehydratase"/>
</dbReference>
<accession>A0A0R3U5Y8</accession>
<keyword evidence="6" id="KW-0663">Pyridoxal phosphate</keyword>
<dbReference type="PRINTS" id="PR00961">
    <property type="entry name" value="HUDSXLRNA"/>
</dbReference>
<proteinExistence type="inferred from homology"/>
<evidence type="ECO:0000256" key="1">
    <source>
        <dbReference type="ARBA" id="ARBA00001933"/>
    </source>
</evidence>
<dbReference type="EMBL" id="UXSR01000327">
    <property type="protein sequence ID" value="VDD76155.1"/>
    <property type="molecule type" value="Genomic_DNA"/>
</dbReference>
<gene>
    <name evidence="14" type="ORF">MCOS_LOCUS2158</name>
</gene>
<evidence type="ECO:0000313" key="15">
    <source>
        <dbReference type="Proteomes" id="UP000267029"/>
    </source>
</evidence>
<dbReference type="Gene3D" id="3.40.50.1100">
    <property type="match status" value="2"/>
</dbReference>
<evidence type="ECO:0000256" key="9">
    <source>
        <dbReference type="ARBA" id="ARBA00042605"/>
    </source>
</evidence>
<dbReference type="Pfam" id="PF00076">
    <property type="entry name" value="RRM_1"/>
    <property type="match status" value="1"/>
</dbReference>
<dbReference type="PROSITE" id="PS50102">
    <property type="entry name" value="RRM"/>
    <property type="match status" value="1"/>
</dbReference>
<dbReference type="Gene3D" id="3.30.70.330">
    <property type="match status" value="2"/>
</dbReference>
<dbReference type="FunFam" id="3.30.70.330:FF:000383">
    <property type="entry name" value="Sex lethal, isoform D"/>
    <property type="match status" value="1"/>
</dbReference>
<dbReference type="SMART" id="SM00360">
    <property type="entry name" value="RRM"/>
    <property type="match status" value="2"/>
</dbReference>
<name>A0A0R3U5Y8_MESCO</name>
<dbReference type="GO" id="GO:0010629">
    <property type="term" value="P:negative regulation of gene expression"/>
    <property type="evidence" value="ECO:0007669"/>
    <property type="project" value="UniProtKB-ARBA"/>
</dbReference>
<dbReference type="GO" id="GO:0003729">
    <property type="term" value="F:mRNA binding"/>
    <property type="evidence" value="ECO:0007669"/>
    <property type="project" value="UniProtKB-ARBA"/>
</dbReference>
<dbReference type="GO" id="GO:1990904">
    <property type="term" value="C:ribonucleoprotein complex"/>
    <property type="evidence" value="ECO:0007669"/>
    <property type="project" value="InterPro"/>
</dbReference>
<evidence type="ECO:0000256" key="4">
    <source>
        <dbReference type="ARBA" id="ARBA00022737"/>
    </source>
</evidence>
<dbReference type="InterPro" id="IPR035979">
    <property type="entry name" value="RBD_domain_sf"/>
</dbReference>